<dbReference type="Pfam" id="PF01161">
    <property type="entry name" value="PBP"/>
    <property type="match status" value="1"/>
</dbReference>
<dbReference type="InterPro" id="IPR035810">
    <property type="entry name" value="PEBP_euk"/>
</dbReference>
<dbReference type="SUPFAM" id="SSF49777">
    <property type="entry name" value="PEBP-like"/>
    <property type="match status" value="1"/>
</dbReference>
<dbReference type="GO" id="GO:0005762">
    <property type="term" value="C:mitochondrial large ribosomal subunit"/>
    <property type="evidence" value="ECO:0007669"/>
    <property type="project" value="TreeGrafter"/>
</dbReference>
<evidence type="ECO:0000256" key="4">
    <source>
        <dbReference type="ARBA" id="ARBA00023054"/>
    </source>
</evidence>
<dbReference type="PANTHER" id="PTHR11362">
    <property type="entry name" value="PHOSPHATIDYLETHANOLAMINE-BINDING PROTEIN"/>
    <property type="match status" value="1"/>
</dbReference>
<dbReference type="PANTHER" id="PTHR11362:SF133">
    <property type="entry name" value="LARGE RIBOSOMAL SUBUNIT PROTEIN ML38"/>
    <property type="match status" value="1"/>
</dbReference>
<evidence type="ECO:0000256" key="1">
    <source>
        <dbReference type="ARBA" id="ARBA00004173"/>
    </source>
</evidence>
<dbReference type="STRING" id="6265.A0A0B2VZZ4"/>
<accession>A0A0B2VZZ4</accession>
<dbReference type="InterPro" id="IPR008914">
    <property type="entry name" value="PEBP"/>
</dbReference>
<protein>
    <recommendedName>
        <fullName evidence="8">Large ribosomal subunit protein mL38</fullName>
    </recommendedName>
    <alternativeName>
        <fullName evidence="9">39S ribosomal protein L38, mitochondrial</fullName>
    </alternativeName>
</protein>
<evidence type="ECO:0000256" key="7">
    <source>
        <dbReference type="ARBA" id="ARBA00038016"/>
    </source>
</evidence>
<keyword evidence="6" id="KW-0687">Ribonucleoprotein</keyword>
<evidence type="ECO:0000313" key="11">
    <source>
        <dbReference type="Proteomes" id="UP000031036"/>
    </source>
</evidence>
<dbReference type="InterPro" id="IPR036610">
    <property type="entry name" value="PEBP-like_sf"/>
</dbReference>
<evidence type="ECO:0000256" key="3">
    <source>
        <dbReference type="ARBA" id="ARBA00022980"/>
    </source>
</evidence>
<comment type="subcellular location">
    <subcellularLocation>
        <location evidence="1">Mitochondrion</location>
    </subcellularLocation>
</comment>
<organism evidence="10 11">
    <name type="scientific">Toxocara canis</name>
    <name type="common">Canine roundworm</name>
    <dbReference type="NCBI Taxonomy" id="6265"/>
    <lineage>
        <taxon>Eukaryota</taxon>
        <taxon>Metazoa</taxon>
        <taxon>Ecdysozoa</taxon>
        <taxon>Nematoda</taxon>
        <taxon>Chromadorea</taxon>
        <taxon>Rhabditida</taxon>
        <taxon>Spirurina</taxon>
        <taxon>Ascaridomorpha</taxon>
        <taxon>Ascaridoidea</taxon>
        <taxon>Toxocaridae</taxon>
        <taxon>Toxocara</taxon>
    </lineage>
</organism>
<name>A0A0B2VZZ4_TOXCA</name>
<keyword evidence="3 10" id="KW-0689">Ribosomal protein</keyword>
<dbReference type="CDD" id="cd00866">
    <property type="entry name" value="PEBP_euk"/>
    <property type="match status" value="1"/>
</dbReference>
<keyword evidence="11" id="KW-1185">Reference proteome</keyword>
<comment type="caution">
    <text evidence="10">The sequence shown here is derived from an EMBL/GenBank/DDBJ whole genome shotgun (WGS) entry which is preliminary data.</text>
</comment>
<dbReference type="AlphaFoldDB" id="A0A0B2VZZ4"/>
<comment type="similarity">
    <text evidence="7">Belongs to the phosphatidylethanolamine-binding protein family. Mitochondrion-specific ribosomal protein mL38 subfamily.</text>
</comment>
<evidence type="ECO:0000256" key="8">
    <source>
        <dbReference type="ARBA" id="ARBA00039444"/>
    </source>
</evidence>
<keyword evidence="5" id="KW-0496">Mitochondrion</keyword>
<keyword evidence="2" id="KW-0809">Transit peptide</keyword>
<gene>
    <name evidence="10" type="primary">MRPL38</name>
    <name evidence="10" type="ORF">Tcan_18127</name>
</gene>
<evidence type="ECO:0000256" key="9">
    <source>
        <dbReference type="ARBA" id="ARBA00041206"/>
    </source>
</evidence>
<dbReference type="Proteomes" id="UP000031036">
    <property type="component" value="Unassembled WGS sequence"/>
</dbReference>
<dbReference type="OrthoDB" id="2153661at2759"/>
<keyword evidence="4" id="KW-0175">Coiled coil</keyword>
<evidence type="ECO:0000256" key="6">
    <source>
        <dbReference type="ARBA" id="ARBA00023274"/>
    </source>
</evidence>
<dbReference type="OMA" id="RDKREMD"/>
<sequence>MREKVRSIYADLYVKGSHRARHLPRLARPWRPRVIAWAGPTAFYRNRFYKMDQWYKARIDKPEVIPKLHIIDPDKYLHSLEERLKEADQPKLDIGFKERTRKVPKKPLSREELEKLSRTLQLKVDIREVDHCSLEIFHHYRVFDDLFGANVFFRIVQYLTVSYGKCDVYHGNVLDAADTIKRPSVAIESVGGGFTSLLVLNLDGNPYSESEELLHWMVLNIEDGKEVATGTEVVPYIQALPFKGTGFHRFVFVLFRHQQPINFSAYKLKSNDLSARIFSMRHFYKENESSLTPSSIAFSQVIWDMSVNKALHALGMKAPLYEYEYRPPLKMPQKEFPNKAQPFDLYLDQFRDPLVVEAELLKRRLRMSRVDQGPQQPKYPDMSYAENKKKLPAWQHARLINENSAHGKNFALWNNPIE</sequence>
<dbReference type="EMBL" id="JPKZ01000044">
    <property type="protein sequence ID" value="KHN89106.1"/>
    <property type="molecule type" value="Genomic_DNA"/>
</dbReference>
<evidence type="ECO:0000256" key="2">
    <source>
        <dbReference type="ARBA" id="ARBA00022946"/>
    </source>
</evidence>
<evidence type="ECO:0000256" key="5">
    <source>
        <dbReference type="ARBA" id="ARBA00023128"/>
    </source>
</evidence>
<evidence type="ECO:0000313" key="10">
    <source>
        <dbReference type="EMBL" id="KHN89106.1"/>
    </source>
</evidence>
<dbReference type="Gene3D" id="3.90.280.10">
    <property type="entry name" value="PEBP-like"/>
    <property type="match status" value="1"/>
</dbReference>
<proteinExistence type="inferred from homology"/>
<reference evidence="10 11" key="1">
    <citation type="submission" date="2014-11" db="EMBL/GenBank/DDBJ databases">
        <title>Genetic blueprint of the zoonotic pathogen Toxocara canis.</title>
        <authorList>
            <person name="Zhu X.-Q."/>
            <person name="Korhonen P.K."/>
            <person name="Cai H."/>
            <person name="Young N.D."/>
            <person name="Nejsum P."/>
            <person name="von Samson-Himmelstjerna G."/>
            <person name="Boag P.R."/>
            <person name="Tan P."/>
            <person name="Li Q."/>
            <person name="Min J."/>
            <person name="Yang Y."/>
            <person name="Wang X."/>
            <person name="Fang X."/>
            <person name="Hall R.S."/>
            <person name="Hofmann A."/>
            <person name="Sternberg P.W."/>
            <person name="Jex A.R."/>
            <person name="Gasser R.B."/>
        </authorList>
    </citation>
    <scope>NUCLEOTIDE SEQUENCE [LARGE SCALE GENOMIC DNA]</scope>
    <source>
        <strain evidence="10">PN_DK_2014</strain>
    </source>
</reference>